<evidence type="ECO:0000313" key="4">
    <source>
        <dbReference type="Proteomes" id="UP000014760"/>
    </source>
</evidence>
<reference evidence="3" key="3">
    <citation type="submission" date="2015-06" db="UniProtKB">
        <authorList>
            <consortium name="EnsemblMetazoa"/>
        </authorList>
    </citation>
    <scope>IDENTIFICATION</scope>
</reference>
<dbReference type="AlphaFoldDB" id="R7VAL0"/>
<accession>R7VAL0</accession>
<dbReference type="EMBL" id="AMQN01004510">
    <property type="status" value="NOT_ANNOTATED_CDS"/>
    <property type="molecule type" value="Genomic_DNA"/>
</dbReference>
<dbReference type="EMBL" id="KB293691">
    <property type="protein sequence ID" value="ELU15639.1"/>
    <property type="molecule type" value="Genomic_DNA"/>
</dbReference>
<reference evidence="4" key="1">
    <citation type="submission" date="2012-12" db="EMBL/GenBank/DDBJ databases">
        <authorList>
            <person name="Hellsten U."/>
            <person name="Grimwood J."/>
            <person name="Chapman J.A."/>
            <person name="Shapiro H."/>
            <person name="Aerts A."/>
            <person name="Otillar R.P."/>
            <person name="Terry A.Y."/>
            <person name="Boore J.L."/>
            <person name="Simakov O."/>
            <person name="Marletaz F."/>
            <person name="Cho S.-J."/>
            <person name="Edsinger-Gonzales E."/>
            <person name="Havlak P."/>
            <person name="Kuo D.-H."/>
            <person name="Larsson T."/>
            <person name="Lv J."/>
            <person name="Arendt D."/>
            <person name="Savage R."/>
            <person name="Osoegawa K."/>
            <person name="de Jong P."/>
            <person name="Lindberg D.R."/>
            <person name="Seaver E.C."/>
            <person name="Weisblat D.A."/>
            <person name="Putnam N.H."/>
            <person name="Grigoriev I.V."/>
            <person name="Rokhsar D.S."/>
        </authorList>
    </citation>
    <scope>NUCLEOTIDE SEQUENCE</scope>
    <source>
        <strain evidence="4">I ESC-2004</strain>
    </source>
</reference>
<dbReference type="HOGENOM" id="CLU_538886_0_0_1"/>
<dbReference type="Proteomes" id="UP000014760">
    <property type="component" value="Unassembled WGS sequence"/>
</dbReference>
<evidence type="ECO:0000313" key="3">
    <source>
        <dbReference type="EnsemblMetazoa" id="CapteP187113"/>
    </source>
</evidence>
<gene>
    <name evidence="2" type="ORF">CAPTEDRAFT_187113</name>
</gene>
<evidence type="ECO:0008006" key="5">
    <source>
        <dbReference type="Google" id="ProtNLM"/>
    </source>
</evidence>
<name>R7VAL0_CAPTE</name>
<evidence type="ECO:0000313" key="2">
    <source>
        <dbReference type="EMBL" id="ELU15639.1"/>
    </source>
</evidence>
<keyword evidence="4" id="KW-1185">Reference proteome</keyword>
<dbReference type="OrthoDB" id="8887905at2759"/>
<evidence type="ECO:0000256" key="1">
    <source>
        <dbReference type="SAM" id="MobiDB-lite"/>
    </source>
</evidence>
<feature type="region of interest" description="Disordered" evidence="1">
    <location>
        <begin position="400"/>
        <end position="429"/>
    </location>
</feature>
<reference evidence="2 4" key="2">
    <citation type="journal article" date="2013" name="Nature">
        <title>Insights into bilaterian evolution from three spiralian genomes.</title>
        <authorList>
            <person name="Simakov O."/>
            <person name="Marletaz F."/>
            <person name="Cho S.J."/>
            <person name="Edsinger-Gonzales E."/>
            <person name="Havlak P."/>
            <person name="Hellsten U."/>
            <person name="Kuo D.H."/>
            <person name="Larsson T."/>
            <person name="Lv J."/>
            <person name="Arendt D."/>
            <person name="Savage R."/>
            <person name="Osoegawa K."/>
            <person name="de Jong P."/>
            <person name="Grimwood J."/>
            <person name="Chapman J.A."/>
            <person name="Shapiro H."/>
            <person name="Aerts A."/>
            <person name="Otillar R.P."/>
            <person name="Terry A.Y."/>
            <person name="Boore J.L."/>
            <person name="Grigoriev I.V."/>
            <person name="Lindberg D.R."/>
            <person name="Seaver E.C."/>
            <person name="Weisblat D.A."/>
            <person name="Putnam N.H."/>
            <person name="Rokhsar D.S."/>
        </authorList>
    </citation>
    <scope>NUCLEOTIDE SEQUENCE</scope>
    <source>
        <strain evidence="2 4">I ESC-2004</strain>
    </source>
</reference>
<organism evidence="2">
    <name type="scientific">Capitella teleta</name>
    <name type="common">Polychaete worm</name>
    <dbReference type="NCBI Taxonomy" id="283909"/>
    <lineage>
        <taxon>Eukaryota</taxon>
        <taxon>Metazoa</taxon>
        <taxon>Spiralia</taxon>
        <taxon>Lophotrochozoa</taxon>
        <taxon>Annelida</taxon>
        <taxon>Polychaeta</taxon>
        <taxon>Sedentaria</taxon>
        <taxon>Scolecida</taxon>
        <taxon>Capitellidae</taxon>
        <taxon>Capitella</taxon>
    </lineage>
</organism>
<feature type="region of interest" description="Disordered" evidence="1">
    <location>
        <begin position="48"/>
        <end position="67"/>
    </location>
</feature>
<dbReference type="PANTHER" id="PTHR33776">
    <property type="entry name" value="ENDO/EXONUCLEASE/PHOSPHATASE DOMAIN-CONTAINING PROTEIN"/>
    <property type="match status" value="1"/>
</dbReference>
<dbReference type="InterPro" id="IPR036691">
    <property type="entry name" value="Endo/exonu/phosph_ase_sf"/>
</dbReference>
<feature type="compositionally biased region" description="Low complexity" evidence="1">
    <location>
        <begin position="413"/>
        <end position="428"/>
    </location>
</feature>
<dbReference type="SUPFAM" id="SSF56219">
    <property type="entry name" value="DNase I-like"/>
    <property type="match status" value="1"/>
</dbReference>
<dbReference type="PANTHER" id="PTHR33776:SF3">
    <property type="entry name" value="PHD-TYPE DOMAIN-CONTAINING PROTEIN"/>
    <property type="match status" value="1"/>
</dbReference>
<dbReference type="EnsemblMetazoa" id="CapteT187113">
    <property type="protein sequence ID" value="CapteP187113"/>
    <property type="gene ID" value="CapteG187113"/>
</dbReference>
<protein>
    <recommendedName>
        <fullName evidence="5">Endonuclease/exonuclease/phosphatase domain-containing protein</fullName>
    </recommendedName>
</protein>
<proteinExistence type="predicted"/>
<sequence length="506" mass="56764">MKIKVTNNDMSFKLADRSVNDGYLHVDVLHLSKCGTKKLVTNMNLILKGSPSGDPTRNTSKKKTAKNTEWVEEIRKLRSTPAAQTEQLMTGYPHDQTGSHFVGVSRPIAKGRNGGGVDFVISQSIPIEKLTIDTYRTFDTIGIQIKTKRPLKMILIQSSDICLLGDFNVHWGEGNTTANNFQEIFNLKPHVQQPTSAYHILDLIFTLHTESQPIDVIDVCDIGISDHCLITCKLAVEPIQARKISCRPLKRVDPTAFAATERYLIRGMEEQKAMIKELSSQLKALQKIVVRVVGQSLPAPLLDPDIFQIFCMEDMEQLEAKGSDLAVRSWQTSRLCCQHTEGPPTTAFIATNLNFCGKGEKRTFKGTRLQLAVKLRRPPIFASAEDAAIQETIKKWLRNAPARGSRRERRPAARQQRPPSPLPFSRLRTPTFDITSDTLLGLVIEQSKCLSIRIVKFLSIHLRTVTPQPLRIYCELMRTAFLITSGFHHNDSLGAVITMPLSFLIE</sequence>